<dbReference type="OrthoDB" id="9773047at2"/>
<dbReference type="AlphaFoldDB" id="A0A498BXI3"/>
<organism evidence="2 3">
    <name type="scientific">Microbacterium telephonicum</name>
    <dbReference type="NCBI Taxonomy" id="1714841"/>
    <lineage>
        <taxon>Bacteria</taxon>
        <taxon>Bacillati</taxon>
        <taxon>Actinomycetota</taxon>
        <taxon>Actinomycetes</taxon>
        <taxon>Micrococcales</taxon>
        <taxon>Microbacteriaceae</taxon>
        <taxon>Microbacterium</taxon>
    </lineage>
</organism>
<reference evidence="2 3" key="1">
    <citation type="journal article" date="2015" name="Stand. Genomic Sci.">
        <title>Genomic Encyclopedia of Bacterial and Archaeal Type Strains, Phase III: the genomes of soil and plant-associated and newly described type strains.</title>
        <authorList>
            <person name="Whitman W.B."/>
            <person name="Woyke T."/>
            <person name="Klenk H.P."/>
            <person name="Zhou Y."/>
            <person name="Lilburn T.G."/>
            <person name="Beck B.J."/>
            <person name="De Vos P."/>
            <person name="Vandamme P."/>
            <person name="Eisen J.A."/>
            <person name="Garrity G."/>
            <person name="Hugenholtz P."/>
            <person name="Kyrpides N.C."/>
        </authorList>
    </citation>
    <scope>NUCLEOTIDE SEQUENCE [LARGE SCALE GENOMIC DNA]</scope>
    <source>
        <strain evidence="2 3">S2T63</strain>
    </source>
</reference>
<feature type="domain" description="Beta-lactamase-related" evidence="1">
    <location>
        <begin position="23"/>
        <end position="287"/>
    </location>
</feature>
<dbReference type="PANTHER" id="PTHR43283:SF7">
    <property type="entry name" value="BETA-LACTAMASE-RELATED DOMAIN-CONTAINING PROTEIN"/>
    <property type="match status" value="1"/>
</dbReference>
<dbReference type="Proteomes" id="UP000273158">
    <property type="component" value="Unassembled WGS sequence"/>
</dbReference>
<protein>
    <submittedName>
        <fullName evidence="2">CubicO group peptidase (Beta-lactamase class C family)</fullName>
    </submittedName>
</protein>
<dbReference type="InterPro" id="IPR050789">
    <property type="entry name" value="Diverse_Enzym_Activities"/>
</dbReference>
<proteinExistence type="predicted"/>
<dbReference type="InterPro" id="IPR001466">
    <property type="entry name" value="Beta-lactam-related"/>
</dbReference>
<sequence>MTSDDAASDRLGIPREAVDRLVQRLEDEGLDPHALMITRGGTIAFEAAWAPYRSGEPALVYSVSKTWTALAIGLLVDDGLLQVGDDAGAILGLPNPHGITVRHLLTMNTGHTPEQIDGLGMDPATLLSTPPAHAPGSFFAYNSDATYALSCIVTAVTGERVTDVLRPRLLDPLGIGARWMAPWRGLEQGYSGYHLTVHDLARVGTLLCDGGVRDGRRLVSREFLDELAHAWSDTSAHEDRAPDDDWTLGYGYQVWRSTHGFRLDGAYGQFGLVVPDLDLVIAYQGATMTTQATLRAFWELVDAVAAAGAAFDPAAGIVRPDEVVRDSWESRDRLVPAPDGAMAEAAGWSLDEAAVGWTLTMPELGAIAVAPDDWARTVLTDDRPEVDDRPQPVPGPATAPGRAVHVAARGERRPDGGVRVHVVSTTSPHRILVDAADDGTITAAWHTVPLQERRLGILRVPA</sequence>
<accession>A0A498BXI3</accession>
<dbReference type="Gene3D" id="3.40.710.10">
    <property type="entry name" value="DD-peptidase/beta-lactamase superfamily"/>
    <property type="match status" value="1"/>
</dbReference>
<dbReference type="Pfam" id="PF00144">
    <property type="entry name" value="Beta-lactamase"/>
    <property type="match status" value="1"/>
</dbReference>
<comment type="caution">
    <text evidence="2">The sequence shown here is derived from an EMBL/GenBank/DDBJ whole genome shotgun (WGS) entry which is preliminary data.</text>
</comment>
<dbReference type="PANTHER" id="PTHR43283">
    <property type="entry name" value="BETA-LACTAMASE-RELATED"/>
    <property type="match status" value="1"/>
</dbReference>
<dbReference type="InterPro" id="IPR012338">
    <property type="entry name" value="Beta-lactam/transpept-like"/>
</dbReference>
<evidence type="ECO:0000313" key="3">
    <source>
        <dbReference type="Proteomes" id="UP000273158"/>
    </source>
</evidence>
<dbReference type="EMBL" id="RCDB01000003">
    <property type="protein sequence ID" value="RLK48105.1"/>
    <property type="molecule type" value="Genomic_DNA"/>
</dbReference>
<name>A0A498BXI3_9MICO</name>
<evidence type="ECO:0000259" key="1">
    <source>
        <dbReference type="Pfam" id="PF00144"/>
    </source>
</evidence>
<dbReference type="RefSeq" id="WP_121060631.1">
    <property type="nucleotide sequence ID" value="NZ_RCDB01000003.1"/>
</dbReference>
<dbReference type="SUPFAM" id="SSF56601">
    <property type="entry name" value="beta-lactamase/transpeptidase-like"/>
    <property type="match status" value="1"/>
</dbReference>
<gene>
    <name evidence="2" type="ORF">C7474_2708</name>
</gene>
<keyword evidence="3" id="KW-1185">Reference proteome</keyword>
<evidence type="ECO:0000313" key="2">
    <source>
        <dbReference type="EMBL" id="RLK48105.1"/>
    </source>
</evidence>